<protein>
    <submittedName>
        <fullName evidence="1">Uncharacterized protein</fullName>
    </submittedName>
</protein>
<dbReference type="AlphaFoldDB" id="A0A4Y2E372"/>
<name>A0A4Y2E372_ARAVE</name>
<reference evidence="1 2" key="1">
    <citation type="journal article" date="2019" name="Sci. Rep.">
        <title>Orb-weaving spider Araneus ventricosus genome elucidates the spidroin gene catalogue.</title>
        <authorList>
            <person name="Kono N."/>
            <person name="Nakamura H."/>
            <person name="Ohtoshi R."/>
            <person name="Moran D.A.P."/>
            <person name="Shinohara A."/>
            <person name="Yoshida Y."/>
            <person name="Fujiwara M."/>
            <person name="Mori M."/>
            <person name="Tomita M."/>
            <person name="Arakawa K."/>
        </authorList>
    </citation>
    <scope>NUCLEOTIDE SEQUENCE [LARGE SCALE GENOMIC DNA]</scope>
</reference>
<dbReference type="OrthoDB" id="9884289at2759"/>
<proteinExistence type="predicted"/>
<gene>
    <name evidence="1" type="ORF">AVEN_196135_1</name>
</gene>
<organism evidence="1 2">
    <name type="scientific">Araneus ventricosus</name>
    <name type="common">Orbweaver spider</name>
    <name type="synonym">Epeira ventricosa</name>
    <dbReference type="NCBI Taxonomy" id="182803"/>
    <lineage>
        <taxon>Eukaryota</taxon>
        <taxon>Metazoa</taxon>
        <taxon>Ecdysozoa</taxon>
        <taxon>Arthropoda</taxon>
        <taxon>Chelicerata</taxon>
        <taxon>Arachnida</taxon>
        <taxon>Araneae</taxon>
        <taxon>Araneomorphae</taxon>
        <taxon>Entelegynae</taxon>
        <taxon>Araneoidea</taxon>
        <taxon>Araneidae</taxon>
        <taxon>Araneus</taxon>
    </lineage>
</organism>
<keyword evidence="2" id="KW-1185">Reference proteome</keyword>
<dbReference type="EMBL" id="BGPR01000486">
    <property type="protein sequence ID" value="GBM22776.1"/>
    <property type="molecule type" value="Genomic_DNA"/>
</dbReference>
<dbReference type="Proteomes" id="UP000499080">
    <property type="component" value="Unassembled WGS sequence"/>
</dbReference>
<sequence length="144" mass="16920">MELTISVFPCLQSNQTNEFLDCINSLNPAKVRIPVSQKLKYIFVYGNRMRYFISLQKFQDDDTQVWAINCTQRKEQLFSRKLHSGVRNRLSPVPVEWRGLRLIELNLSVLLELTQEEKSVKLFTTCLEDRLMRLVEGKDILLVQ</sequence>
<evidence type="ECO:0000313" key="1">
    <source>
        <dbReference type="EMBL" id="GBM22776.1"/>
    </source>
</evidence>
<comment type="caution">
    <text evidence="1">The sequence shown here is derived from an EMBL/GenBank/DDBJ whole genome shotgun (WGS) entry which is preliminary data.</text>
</comment>
<evidence type="ECO:0000313" key="2">
    <source>
        <dbReference type="Proteomes" id="UP000499080"/>
    </source>
</evidence>
<accession>A0A4Y2E372</accession>